<evidence type="ECO:0000256" key="2">
    <source>
        <dbReference type="ARBA" id="ARBA00006671"/>
    </source>
</evidence>
<organism evidence="7 8">
    <name type="scientific">Intestinirhabdus alba</name>
    <dbReference type="NCBI Taxonomy" id="2899544"/>
    <lineage>
        <taxon>Bacteria</taxon>
        <taxon>Pseudomonadati</taxon>
        <taxon>Pseudomonadota</taxon>
        <taxon>Gammaproteobacteria</taxon>
        <taxon>Enterobacterales</taxon>
        <taxon>Enterobacteriaceae</taxon>
        <taxon>Intestinirhabdus</taxon>
    </lineage>
</organism>
<keyword evidence="8" id="KW-1185">Reference proteome</keyword>
<comment type="subcellular location">
    <subcellularLocation>
        <location evidence="1">Fimbrium</location>
    </subcellularLocation>
</comment>
<gene>
    <name evidence="7" type="ORF">GJV78_05385</name>
</gene>
<dbReference type="AlphaFoldDB" id="A0A6L6IHX1"/>
<dbReference type="InterPro" id="IPR050263">
    <property type="entry name" value="Bact_Fimbrial_Adh_Pro"/>
</dbReference>
<dbReference type="Proteomes" id="UP000477739">
    <property type="component" value="Unassembled WGS sequence"/>
</dbReference>
<dbReference type="PANTHER" id="PTHR33420:SF3">
    <property type="entry name" value="FIMBRIAL SUBUNIT ELFA"/>
    <property type="match status" value="1"/>
</dbReference>
<evidence type="ECO:0000256" key="3">
    <source>
        <dbReference type="ARBA" id="ARBA00022729"/>
    </source>
</evidence>
<evidence type="ECO:0000256" key="1">
    <source>
        <dbReference type="ARBA" id="ARBA00004561"/>
    </source>
</evidence>
<evidence type="ECO:0000313" key="7">
    <source>
        <dbReference type="EMBL" id="MTH45705.1"/>
    </source>
</evidence>
<dbReference type="Pfam" id="PF00419">
    <property type="entry name" value="Fimbrial"/>
    <property type="match status" value="1"/>
</dbReference>
<feature type="domain" description="Fimbrial-type adhesion" evidence="6">
    <location>
        <begin position="200"/>
        <end position="347"/>
    </location>
</feature>
<keyword evidence="3 5" id="KW-0732">Signal</keyword>
<dbReference type="EMBL" id="WMJZ01000005">
    <property type="protein sequence ID" value="MTH45705.1"/>
    <property type="molecule type" value="Genomic_DNA"/>
</dbReference>
<keyword evidence="4" id="KW-0281">Fimbrium</keyword>
<sequence length="348" mass="37854">MCKLNVGLLIFITALLSVALPAQADLKCGTDSQSLNNSGIDFAKDVPRQINSSAPVGTVLYRKEMELSLWCGKDLSKTSSWDTTPEEIVIRRENLANMLGSDSGLAIYITINGDRGTSAKIFRTGVETNIPWVSNSIDNSYLPRAVVNVTIELVKTGENKKLNVKSNTMKLFSVQSSLGTDTDLTYYLKNGRSNLDFTIQTCDINGSGNFTATIDTLNTSSIHSVGPIESPSRDFNVSIICNSDLWSTQSIVMKITGNNVAGMADQGLFHWKDLETGLNAENIALQLLQGADGSSYVPVVPGEKFVVGNFENRLSTVTIPLRARYYATGTTISAGEVQSVLFYNIDYE</sequence>
<feature type="signal peptide" evidence="5">
    <location>
        <begin position="1"/>
        <end position="24"/>
    </location>
</feature>
<dbReference type="SUPFAM" id="SSF49401">
    <property type="entry name" value="Bacterial adhesins"/>
    <property type="match status" value="1"/>
</dbReference>
<accession>A0A6L6IHX1</accession>
<name>A0A6L6IHX1_9ENTR</name>
<evidence type="ECO:0000259" key="6">
    <source>
        <dbReference type="Pfam" id="PF00419"/>
    </source>
</evidence>
<protein>
    <recommendedName>
        <fullName evidence="6">Fimbrial-type adhesion domain-containing protein</fullName>
    </recommendedName>
</protein>
<dbReference type="GO" id="GO:0043709">
    <property type="term" value="P:cell adhesion involved in single-species biofilm formation"/>
    <property type="evidence" value="ECO:0007669"/>
    <property type="project" value="TreeGrafter"/>
</dbReference>
<dbReference type="GO" id="GO:0009289">
    <property type="term" value="C:pilus"/>
    <property type="evidence" value="ECO:0007669"/>
    <property type="project" value="UniProtKB-SubCell"/>
</dbReference>
<comment type="caution">
    <text evidence="7">The sequence shown here is derived from an EMBL/GenBank/DDBJ whole genome shotgun (WGS) entry which is preliminary data.</text>
</comment>
<dbReference type="InterPro" id="IPR000259">
    <property type="entry name" value="Adhesion_dom_fimbrial"/>
</dbReference>
<evidence type="ECO:0000256" key="4">
    <source>
        <dbReference type="ARBA" id="ARBA00023263"/>
    </source>
</evidence>
<dbReference type="Gene3D" id="2.60.40.1090">
    <property type="entry name" value="Fimbrial-type adhesion domain"/>
    <property type="match status" value="1"/>
</dbReference>
<dbReference type="InterPro" id="IPR008966">
    <property type="entry name" value="Adhesion_dom_sf"/>
</dbReference>
<comment type="similarity">
    <text evidence="2">Belongs to the fimbrial protein family.</text>
</comment>
<feature type="chain" id="PRO_5026734280" description="Fimbrial-type adhesion domain-containing protein" evidence="5">
    <location>
        <begin position="25"/>
        <end position="348"/>
    </location>
</feature>
<reference evidence="7 8" key="1">
    <citation type="submission" date="2019-11" db="EMBL/GenBank/DDBJ databases">
        <title>Escherichia alba sp. nov. isolated from the gut of plastic-eating superworms Zophobas atratus.</title>
        <authorList>
            <person name="Yang Y."/>
        </authorList>
    </citation>
    <scope>NUCLEOTIDE SEQUENCE [LARGE SCALE GENOMIC DNA]</scope>
    <source>
        <strain evidence="8">BIT-B35</strain>
    </source>
</reference>
<dbReference type="RefSeq" id="WP_155107357.1">
    <property type="nucleotide sequence ID" value="NZ_WMJZ01000005.1"/>
</dbReference>
<evidence type="ECO:0000313" key="8">
    <source>
        <dbReference type="Proteomes" id="UP000477739"/>
    </source>
</evidence>
<dbReference type="InterPro" id="IPR036937">
    <property type="entry name" value="Adhesion_dom_fimbrial_sf"/>
</dbReference>
<dbReference type="OrthoDB" id="8970968at2"/>
<evidence type="ECO:0000256" key="5">
    <source>
        <dbReference type="SAM" id="SignalP"/>
    </source>
</evidence>
<proteinExistence type="inferred from homology"/>
<dbReference type="PANTHER" id="PTHR33420">
    <property type="entry name" value="FIMBRIAL SUBUNIT ELFA-RELATED"/>
    <property type="match status" value="1"/>
</dbReference>